<evidence type="ECO:0000256" key="2">
    <source>
        <dbReference type="ARBA" id="ARBA00023110"/>
    </source>
</evidence>
<dbReference type="GO" id="GO:0006457">
    <property type="term" value="P:protein folding"/>
    <property type="evidence" value="ECO:0007669"/>
    <property type="project" value="TreeGrafter"/>
</dbReference>
<evidence type="ECO:0000256" key="1">
    <source>
        <dbReference type="ARBA" id="ARBA00007365"/>
    </source>
</evidence>
<evidence type="ECO:0000256" key="4">
    <source>
        <dbReference type="RuleBase" id="RU363019"/>
    </source>
</evidence>
<protein>
    <recommendedName>
        <fullName evidence="4">Peptidyl-prolyl cis-trans isomerase</fullName>
        <shortName evidence="4">PPIase</shortName>
        <ecNumber evidence="4">5.2.1.8</ecNumber>
    </recommendedName>
</protein>
<proteinExistence type="inferred from homology"/>
<dbReference type="OrthoDB" id="193499at2759"/>
<dbReference type="EMBL" id="CABITT030000007">
    <property type="protein sequence ID" value="VVB09873.1"/>
    <property type="molecule type" value="Genomic_DNA"/>
</dbReference>
<comment type="catalytic activity">
    <reaction evidence="4">
        <text>[protein]-peptidylproline (omega=180) = [protein]-peptidylproline (omega=0)</text>
        <dbReference type="Rhea" id="RHEA:16237"/>
        <dbReference type="Rhea" id="RHEA-COMP:10747"/>
        <dbReference type="Rhea" id="RHEA-COMP:10748"/>
        <dbReference type="ChEBI" id="CHEBI:83833"/>
        <dbReference type="ChEBI" id="CHEBI:83834"/>
        <dbReference type="EC" id="5.2.1.8"/>
    </reaction>
</comment>
<dbReference type="PANTHER" id="PTHR11071:SF431">
    <property type="entry name" value="PEPTIDYL-PROLYL CIS-TRANS ISOMERASE"/>
    <property type="match status" value="1"/>
</dbReference>
<dbReference type="PRINTS" id="PR00153">
    <property type="entry name" value="CSAPPISMRASE"/>
</dbReference>
<dbReference type="AlphaFoldDB" id="A0A565C882"/>
<organism evidence="7 8">
    <name type="scientific">Arabis nemorensis</name>
    <dbReference type="NCBI Taxonomy" id="586526"/>
    <lineage>
        <taxon>Eukaryota</taxon>
        <taxon>Viridiplantae</taxon>
        <taxon>Streptophyta</taxon>
        <taxon>Embryophyta</taxon>
        <taxon>Tracheophyta</taxon>
        <taxon>Spermatophyta</taxon>
        <taxon>Magnoliopsida</taxon>
        <taxon>eudicotyledons</taxon>
        <taxon>Gunneridae</taxon>
        <taxon>Pentapetalae</taxon>
        <taxon>rosids</taxon>
        <taxon>malvids</taxon>
        <taxon>Brassicales</taxon>
        <taxon>Brassicaceae</taxon>
        <taxon>Arabideae</taxon>
        <taxon>Arabis</taxon>
    </lineage>
</organism>
<evidence type="ECO:0000256" key="3">
    <source>
        <dbReference type="ARBA" id="ARBA00023235"/>
    </source>
</evidence>
<accession>A0A565C882</accession>
<sequence>MELFADTTPKTAENFRAFCTDEKGTGKRGKPLHFKGSCFHDLVPKYAWFGGDITHGDGRGGESIYGGPFENEKFVHNHDEGMLAMNTYRWDSNKSQFMILMKKLHFLNGEHVVFGKVVEGLDLMRSIEKDVEAESGIPSKSVVITDCGQIS</sequence>
<dbReference type="GO" id="GO:0005886">
    <property type="term" value="C:plasma membrane"/>
    <property type="evidence" value="ECO:0007669"/>
    <property type="project" value="TreeGrafter"/>
</dbReference>
<dbReference type="SUPFAM" id="SSF50891">
    <property type="entry name" value="Cyclophilin-like"/>
    <property type="match status" value="1"/>
</dbReference>
<dbReference type="EC" id="5.2.1.8" evidence="4"/>
<feature type="domain" description="PPIase cyclophilin-type" evidence="5">
    <location>
        <begin position="1"/>
        <end position="149"/>
    </location>
</feature>
<comment type="function">
    <text evidence="4">PPIases accelerate the folding of proteins. It catalyzes the cis-trans isomerization of proline imidic peptide bonds in oligopeptides.</text>
</comment>
<dbReference type="GO" id="GO:0005829">
    <property type="term" value="C:cytosol"/>
    <property type="evidence" value="ECO:0007669"/>
    <property type="project" value="TreeGrafter"/>
</dbReference>
<dbReference type="Proteomes" id="UP000489600">
    <property type="component" value="Unassembled WGS sequence"/>
</dbReference>
<dbReference type="InterPro" id="IPR002130">
    <property type="entry name" value="Cyclophilin-type_PPIase_dom"/>
</dbReference>
<dbReference type="InterPro" id="IPR024936">
    <property type="entry name" value="Cyclophilin-type_PPIase"/>
</dbReference>
<dbReference type="EMBL" id="CABITT030000003">
    <property type="protein sequence ID" value="VVA98628.1"/>
    <property type="molecule type" value="Genomic_DNA"/>
</dbReference>
<dbReference type="PROSITE" id="PS50072">
    <property type="entry name" value="CSA_PPIASE_2"/>
    <property type="match status" value="1"/>
</dbReference>
<dbReference type="Gene3D" id="2.40.100.10">
    <property type="entry name" value="Cyclophilin-like"/>
    <property type="match status" value="1"/>
</dbReference>
<dbReference type="GO" id="GO:0016018">
    <property type="term" value="F:cyclosporin A binding"/>
    <property type="evidence" value="ECO:0007669"/>
    <property type="project" value="TreeGrafter"/>
</dbReference>
<keyword evidence="3 4" id="KW-0413">Isomerase</keyword>
<comment type="similarity">
    <text evidence="1 4">Belongs to the cyclophilin-type PPIase family.</text>
</comment>
<evidence type="ECO:0000313" key="8">
    <source>
        <dbReference type="Proteomes" id="UP000489600"/>
    </source>
</evidence>
<dbReference type="InterPro" id="IPR029000">
    <property type="entry name" value="Cyclophilin-like_dom_sf"/>
</dbReference>
<evidence type="ECO:0000259" key="5">
    <source>
        <dbReference type="PROSITE" id="PS50072"/>
    </source>
</evidence>
<dbReference type="Pfam" id="PF00160">
    <property type="entry name" value="Pro_isomerase"/>
    <property type="match status" value="1"/>
</dbReference>
<keyword evidence="8" id="KW-1185">Reference proteome</keyword>
<dbReference type="PIRSF" id="PIRSF001467">
    <property type="entry name" value="Peptidylpro_ismrse"/>
    <property type="match status" value="1"/>
</dbReference>
<reference evidence="7 8" key="1">
    <citation type="submission" date="2019-07" db="EMBL/GenBank/DDBJ databases">
        <authorList>
            <person name="Dittberner H."/>
        </authorList>
    </citation>
    <scope>NUCLEOTIDE SEQUENCE [LARGE SCALE GENOMIC DNA]</scope>
</reference>
<keyword evidence="2 4" id="KW-0697">Rotamase</keyword>
<dbReference type="GO" id="GO:0003755">
    <property type="term" value="F:peptidyl-prolyl cis-trans isomerase activity"/>
    <property type="evidence" value="ECO:0007669"/>
    <property type="project" value="UniProtKB-UniRule"/>
</dbReference>
<evidence type="ECO:0000313" key="7">
    <source>
        <dbReference type="EMBL" id="VVB09873.1"/>
    </source>
</evidence>
<evidence type="ECO:0000313" key="6">
    <source>
        <dbReference type="EMBL" id="VVA98628.1"/>
    </source>
</evidence>
<dbReference type="PANTHER" id="PTHR11071">
    <property type="entry name" value="PEPTIDYL-PROLYL CIS-TRANS ISOMERASE"/>
    <property type="match status" value="1"/>
</dbReference>
<gene>
    <name evidence="7" type="ORF">ANE_LOCUS20317</name>
    <name evidence="6" type="ORF">ANE_LOCUS9073</name>
</gene>
<name>A0A565C882_9BRAS</name>